<reference evidence="1" key="1">
    <citation type="submission" date="2018-01" db="EMBL/GenBank/DDBJ databases">
        <title>An insight into the sialome of Amazonian anophelines.</title>
        <authorList>
            <person name="Ribeiro J.M."/>
            <person name="Scarpassa V."/>
            <person name="Calvo E."/>
        </authorList>
    </citation>
    <scope>NUCLEOTIDE SEQUENCE</scope>
</reference>
<dbReference type="EMBL" id="GGFL01009875">
    <property type="protein sequence ID" value="MBW74053.1"/>
    <property type="molecule type" value="Transcribed_RNA"/>
</dbReference>
<dbReference type="PROSITE" id="PS51257">
    <property type="entry name" value="PROKAR_LIPOPROTEIN"/>
    <property type="match status" value="1"/>
</dbReference>
<organism evidence="1">
    <name type="scientific">Anopheles darlingi</name>
    <name type="common">Mosquito</name>
    <dbReference type="NCBI Taxonomy" id="43151"/>
    <lineage>
        <taxon>Eukaryota</taxon>
        <taxon>Metazoa</taxon>
        <taxon>Ecdysozoa</taxon>
        <taxon>Arthropoda</taxon>
        <taxon>Hexapoda</taxon>
        <taxon>Insecta</taxon>
        <taxon>Pterygota</taxon>
        <taxon>Neoptera</taxon>
        <taxon>Endopterygota</taxon>
        <taxon>Diptera</taxon>
        <taxon>Nematocera</taxon>
        <taxon>Culicoidea</taxon>
        <taxon>Culicidae</taxon>
        <taxon>Anophelinae</taxon>
        <taxon>Anopheles</taxon>
    </lineage>
</organism>
<dbReference type="AlphaFoldDB" id="A0A2M4D902"/>
<protein>
    <submittedName>
        <fullName evidence="1">Putative secreted protein</fullName>
    </submittedName>
</protein>
<sequence length="126" mass="13855">MRRWVMWLTKNWFSSPAAVAAAAATMLLVSSCTRGRFSRGFVSVVFVPAPSKAAGGCDFDEFHSHGPSSSLDQHNALCALVHSTRYNNALDDDSPVSFVCAKGKRKIEGFHVARENLLRPPKMLMK</sequence>
<accession>A0A2M4D902</accession>
<proteinExistence type="predicted"/>
<evidence type="ECO:0000313" key="1">
    <source>
        <dbReference type="EMBL" id="MBW74053.1"/>
    </source>
</evidence>
<name>A0A2M4D902_ANODA</name>